<dbReference type="InterPro" id="IPR008257">
    <property type="entry name" value="Pept_M19"/>
</dbReference>
<name>A0A3A8ALI8_9HYPH</name>
<dbReference type="GO" id="GO:0070573">
    <property type="term" value="F:metallodipeptidase activity"/>
    <property type="evidence" value="ECO:0007669"/>
    <property type="project" value="InterPro"/>
</dbReference>
<keyword evidence="2" id="KW-1185">Reference proteome</keyword>
<organism evidence="1 2">
    <name type="scientific">Oceaniradius stylonematis</name>
    <dbReference type="NCBI Taxonomy" id="2184161"/>
    <lineage>
        <taxon>Bacteria</taxon>
        <taxon>Pseudomonadati</taxon>
        <taxon>Pseudomonadota</taxon>
        <taxon>Alphaproteobacteria</taxon>
        <taxon>Hyphomicrobiales</taxon>
        <taxon>Ahrensiaceae</taxon>
        <taxon>Oceaniradius</taxon>
    </lineage>
</organism>
<dbReference type="AlphaFoldDB" id="A0A3A8ALI8"/>
<evidence type="ECO:0000313" key="1">
    <source>
        <dbReference type="EMBL" id="RKF07524.1"/>
    </source>
</evidence>
<dbReference type="PANTHER" id="PTHR10443:SF12">
    <property type="entry name" value="DIPEPTIDASE"/>
    <property type="match status" value="1"/>
</dbReference>
<dbReference type="PANTHER" id="PTHR10443">
    <property type="entry name" value="MICROSOMAL DIPEPTIDASE"/>
    <property type="match status" value="1"/>
</dbReference>
<dbReference type="EMBL" id="QFWV02000004">
    <property type="protein sequence ID" value="RKF07524.1"/>
    <property type="molecule type" value="Genomic_DNA"/>
</dbReference>
<reference evidence="1 2" key="1">
    <citation type="journal article" date="2018" name="Int. J. Syst. Bacteriol.">
        <title>Oceaniradius stylonemae gen. nov., sp. nov., isolated from a red alga, Stylonema cornu-cervi.</title>
        <authorList>
            <person name="Jeong S."/>
        </authorList>
    </citation>
    <scope>NUCLEOTIDE SEQUENCE [LARGE SCALE GENOMIC DNA]</scope>
    <source>
        <strain evidence="1 2">StC1</strain>
    </source>
</reference>
<proteinExistence type="predicted"/>
<evidence type="ECO:0000313" key="2">
    <source>
        <dbReference type="Proteomes" id="UP000246132"/>
    </source>
</evidence>
<dbReference type="PROSITE" id="PS51365">
    <property type="entry name" value="RENAL_DIPEPTIDASE_2"/>
    <property type="match status" value="1"/>
</dbReference>
<comment type="caution">
    <text evidence="1">The sequence shown here is derived from an EMBL/GenBank/DDBJ whole genome shotgun (WGS) entry which is preliminary data.</text>
</comment>
<dbReference type="RefSeq" id="WP_109765676.1">
    <property type="nucleotide sequence ID" value="NZ_CP159474.1"/>
</dbReference>
<dbReference type="Proteomes" id="UP000246132">
    <property type="component" value="Unassembled WGS sequence"/>
</dbReference>
<protein>
    <submittedName>
        <fullName evidence="1">Membrane dipeptidase</fullName>
    </submittedName>
</protein>
<dbReference type="Gene3D" id="3.20.20.140">
    <property type="entry name" value="Metal-dependent hydrolases"/>
    <property type="match status" value="1"/>
</dbReference>
<sequence length="349" mass="37081">MRVFDGHNDLLYRLWETGDRDGAAFLTSDGQGHIDLERARIGGFSGGLFAVFADSPEFEQTLASTDASAMPLSMDDIEPIGLTHASAICHEQIAIVRRMSAARPDALRICSSTGQIGQAMSDGAVACVLHVEGLEMIDDPRAQLPELYDLGVRSIGPVWSRPNRFGHGVPFRYPCDPDTGPGLTAAGFELIEICQQMGILVDVAHMNAAGVADVASVAETPFVSSHAGVHAICPASRNHTDDQLRTIAHSGGLVGIVLNTDFIRRDGRADPDTDLSSFVDHIRHVINVAGIEAAALGSDFDGGPVARDLADCSALPSLVRRMEAGGLNAAQIEAVCHGNWLRVLKETIG</sequence>
<dbReference type="CDD" id="cd01301">
    <property type="entry name" value="rDP_like"/>
    <property type="match status" value="1"/>
</dbReference>
<accession>A0A3A8ALI8</accession>
<dbReference type="OrthoDB" id="9804920at2"/>
<dbReference type="InterPro" id="IPR032466">
    <property type="entry name" value="Metal_Hydrolase"/>
</dbReference>
<dbReference type="Pfam" id="PF01244">
    <property type="entry name" value="Peptidase_M19"/>
    <property type="match status" value="1"/>
</dbReference>
<dbReference type="GO" id="GO:0006508">
    <property type="term" value="P:proteolysis"/>
    <property type="evidence" value="ECO:0007669"/>
    <property type="project" value="InterPro"/>
</dbReference>
<dbReference type="SUPFAM" id="SSF51556">
    <property type="entry name" value="Metallo-dependent hydrolases"/>
    <property type="match status" value="1"/>
</dbReference>
<gene>
    <name evidence="1" type="ORF">DEM25_006985</name>
</gene>